<name>A0ABQ5GFR0_9ASTR</name>
<feature type="chain" id="PRO_5045985285" description="Synaptobrevin, longin-like domain protein" evidence="2">
    <location>
        <begin position="18"/>
        <end position="464"/>
    </location>
</feature>
<dbReference type="Proteomes" id="UP001151760">
    <property type="component" value="Unassembled WGS sequence"/>
</dbReference>
<keyword evidence="2" id="KW-0732">Signal</keyword>
<feature type="signal peptide" evidence="2">
    <location>
        <begin position="1"/>
        <end position="17"/>
    </location>
</feature>
<comment type="caution">
    <text evidence="3">The sequence shown here is derived from an EMBL/GenBank/DDBJ whole genome shotgun (WGS) entry which is preliminary data.</text>
</comment>
<feature type="compositionally biased region" description="Basic and acidic residues" evidence="1">
    <location>
        <begin position="406"/>
        <end position="419"/>
    </location>
</feature>
<reference evidence="3" key="1">
    <citation type="journal article" date="2022" name="Int. J. Mol. Sci.">
        <title>Draft Genome of Tanacetum Coccineum: Genomic Comparison of Closely Related Tanacetum-Family Plants.</title>
        <authorList>
            <person name="Yamashiro T."/>
            <person name="Shiraishi A."/>
            <person name="Nakayama K."/>
            <person name="Satake H."/>
        </authorList>
    </citation>
    <scope>NUCLEOTIDE SEQUENCE</scope>
</reference>
<evidence type="ECO:0008006" key="5">
    <source>
        <dbReference type="Google" id="ProtNLM"/>
    </source>
</evidence>
<sequence>MTTLQLWLFTQFNRCLWLITHLKVEGFGTVVDFLNAHTIKYALTVNPTIYTSCIEQFWATVKVKTVNGEQQLQALVDGKKIVVTEASVRRDLQLDDEEGTDCLPNATIFEELTRMRYEKLSQKLTFYKAFFSPQWKFLIHTILQCLSAKTTAWNEFSSTMASAIICLATNQKFNFSKYIFESMVKNLDNAGKFLMYPRKDFSGRKTPLFPTMMVQAQQEHGEGSEVPTDPHHTPIITQPSSSQPQRKQKSRRPKEKDTQELMDFCTKLQQRVLDLENTKTAQSHEITSLKKRVKKLEKKGGSRTHKLKRLYRGRKIDDIDKDAEISLVDETHGRYGDEDMFGVNDLNGDEMVVEKRNIIKEAVVVTDAVIIPVSAATITNVELTLAQTLAELKSARPKTKGVKGQGSKDKRKEKMIEPEKLLKKKDQIKFNEEEALRLQAKFDEEDRLAREKAPTLLGMAFKQR</sequence>
<organism evidence="3 4">
    <name type="scientific">Tanacetum coccineum</name>
    <dbReference type="NCBI Taxonomy" id="301880"/>
    <lineage>
        <taxon>Eukaryota</taxon>
        <taxon>Viridiplantae</taxon>
        <taxon>Streptophyta</taxon>
        <taxon>Embryophyta</taxon>
        <taxon>Tracheophyta</taxon>
        <taxon>Spermatophyta</taxon>
        <taxon>Magnoliopsida</taxon>
        <taxon>eudicotyledons</taxon>
        <taxon>Gunneridae</taxon>
        <taxon>Pentapetalae</taxon>
        <taxon>asterids</taxon>
        <taxon>campanulids</taxon>
        <taxon>Asterales</taxon>
        <taxon>Asteraceae</taxon>
        <taxon>Asteroideae</taxon>
        <taxon>Anthemideae</taxon>
        <taxon>Anthemidinae</taxon>
        <taxon>Tanacetum</taxon>
    </lineage>
</organism>
<proteinExistence type="predicted"/>
<evidence type="ECO:0000256" key="1">
    <source>
        <dbReference type="SAM" id="MobiDB-lite"/>
    </source>
</evidence>
<dbReference type="EMBL" id="BQNB010018397">
    <property type="protein sequence ID" value="GJT73939.1"/>
    <property type="molecule type" value="Genomic_DNA"/>
</dbReference>
<protein>
    <recommendedName>
        <fullName evidence="5">Synaptobrevin, longin-like domain protein</fullName>
    </recommendedName>
</protein>
<feature type="compositionally biased region" description="Basic and acidic residues" evidence="1">
    <location>
        <begin position="219"/>
        <end position="232"/>
    </location>
</feature>
<evidence type="ECO:0000256" key="2">
    <source>
        <dbReference type="SAM" id="SignalP"/>
    </source>
</evidence>
<accession>A0ABQ5GFR0</accession>
<evidence type="ECO:0000313" key="3">
    <source>
        <dbReference type="EMBL" id="GJT73939.1"/>
    </source>
</evidence>
<gene>
    <name evidence="3" type="ORF">Tco_1033225</name>
</gene>
<feature type="region of interest" description="Disordered" evidence="1">
    <location>
        <begin position="396"/>
        <end position="419"/>
    </location>
</feature>
<keyword evidence="4" id="KW-1185">Reference proteome</keyword>
<evidence type="ECO:0000313" key="4">
    <source>
        <dbReference type="Proteomes" id="UP001151760"/>
    </source>
</evidence>
<feature type="region of interest" description="Disordered" evidence="1">
    <location>
        <begin position="216"/>
        <end position="260"/>
    </location>
</feature>
<reference evidence="3" key="2">
    <citation type="submission" date="2022-01" db="EMBL/GenBank/DDBJ databases">
        <authorList>
            <person name="Yamashiro T."/>
            <person name="Shiraishi A."/>
            <person name="Satake H."/>
            <person name="Nakayama K."/>
        </authorList>
    </citation>
    <scope>NUCLEOTIDE SEQUENCE</scope>
</reference>